<dbReference type="AlphaFoldDB" id="A0A0M2HGU5"/>
<dbReference type="GO" id="GO:0006979">
    <property type="term" value="P:response to oxidative stress"/>
    <property type="evidence" value="ECO:0007669"/>
    <property type="project" value="InterPro"/>
</dbReference>
<dbReference type="EMBL" id="JYIZ01000033">
    <property type="protein sequence ID" value="KJL44005.1"/>
    <property type="molecule type" value="Genomic_DNA"/>
</dbReference>
<dbReference type="InterPro" id="IPR019953">
    <property type="entry name" value="OHR"/>
</dbReference>
<accession>A0A0M2HGU5</accession>
<dbReference type="NCBIfam" id="TIGR03561">
    <property type="entry name" value="organ_hyd_perox"/>
    <property type="match status" value="1"/>
</dbReference>
<dbReference type="OrthoDB" id="9797508at2"/>
<dbReference type="PATRIC" id="fig|92835.4.peg.595"/>
<dbReference type="PANTHER" id="PTHR33797:SF2">
    <property type="entry name" value="ORGANIC HYDROPEROXIDE RESISTANCE PROTEIN-LIKE"/>
    <property type="match status" value="1"/>
</dbReference>
<dbReference type="Proteomes" id="UP000033956">
    <property type="component" value="Unassembled WGS sequence"/>
</dbReference>
<dbReference type="InterPro" id="IPR003718">
    <property type="entry name" value="OsmC/Ohr_fam"/>
</dbReference>
<name>A0A0M2HGU5_9MICO</name>
<evidence type="ECO:0000256" key="2">
    <source>
        <dbReference type="SAM" id="MobiDB-lite"/>
    </source>
</evidence>
<dbReference type="PANTHER" id="PTHR33797">
    <property type="entry name" value="ORGANIC HYDROPEROXIDE RESISTANCE PROTEIN-LIKE"/>
    <property type="match status" value="1"/>
</dbReference>
<comment type="similarity">
    <text evidence="1">Belongs to the OsmC/Ohr family.</text>
</comment>
<evidence type="ECO:0000313" key="3">
    <source>
        <dbReference type="EMBL" id="KJL44005.1"/>
    </source>
</evidence>
<dbReference type="RefSeq" id="WP_045274587.1">
    <property type="nucleotide sequence ID" value="NZ_BAAAUP010000003.1"/>
</dbReference>
<dbReference type="Pfam" id="PF02566">
    <property type="entry name" value="OsmC"/>
    <property type="match status" value="1"/>
</dbReference>
<protein>
    <submittedName>
        <fullName evidence="3">Organic hydroperoxide resistance protein OhrB</fullName>
    </submittedName>
</protein>
<dbReference type="SUPFAM" id="SSF82784">
    <property type="entry name" value="OsmC-like"/>
    <property type="match status" value="1"/>
</dbReference>
<reference evidence="3 4" key="1">
    <citation type="submission" date="2015-02" db="EMBL/GenBank/DDBJ databases">
        <title>Draft genome sequences of ten Microbacterium spp. with emphasis on heavy metal contaminated environments.</title>
        <authorList>
            <person name="Corretto E."/>
        </authorList>
    </citation>
    <scope>NUCLEOTIDE SEQUENCE [LARGE SCALE GENOMIC DNA]</scope>
    <source>
        <strain evidence="3 4">DSM 12510</strain>
    </source>
</reference>
<gene>
    <name evidence="3" type="primary">ohrB</name>
    <name evidence="3" type="ORF">RS81_00578</name>
</gene>
<comment type="caution">
    <text evidence="3">The sequence shown here is derived from an EMBL/GenBank/DDBJ whole genome shotgun (WGS) entry which is preliminary data.</text>
</comment>
<dbReference type="Gene3D" id="3.30.300.20">
    <property type="match status" value="1"/>
</dbReference>
<feature type="region of interest" description="Disordered" evidence="2">
    <location>
        <begin position="1"/>
        <end position="24"/>
    </location>
</feature>
<feature type="compositionally biased region" description="Polar residues" evidence="2">
    <location>
        <begin position="8"/>
        <end position="21"/>
    </location>
</feature>
<dbReference type="STRING" id="92835.RS81_00578"/>
<proteinExistence type="inferred from homology"/>
<organism evidence="3 4">
    <name type="scientific">Microbacterium terrae</name>
    <dbReference type="NCBI Taxonomy" id="69369"/>
    <lineage>
        <taxon>Bacteria</taxon>
        <taxon>Bacillati</taxon>
        <taxon>Actinomycetota</taxon>
        <taxon>Actinomycetes</taxon>
        <taxon>Micrococcales</taxon>
        <taxon>Microbacteriaceae</taxon>
        <taxon>Microbacterium</taxon>
    </lineage>
</organism>
<evidence type="ECO:0000256" key="1">
    <source>
        <dbReference type="ARBA" id="ARBA00007378"/>
    </source>
</evidence>
<sequence>MSDPLYTATATSTGNGRSGQVKSDGGRLDLTLAMPPQMGGSGDGTNPEELFAAGFSACFHSALLVAARQDGVALTGSSVTTSVGIGPRENGAFGLSVALRVGLPGLEQEVADRLAERAHQICPYSNATRGNIPVELVAVTDAALEPAAL</sequence>
<dbReference type="Gene3D" id="2.20.25.10">
    <property type="match status" value="1"/>
</dbReference>
<evidence type="ECO:0000313" key="4">
    <source>
        <dbReference type="Proteomes" id="UP000033956"/>
    </source>
</evidence>
<dbReference type="InterPro" id="IPR015946">
    <property type="entry name" value="KH_dom-like_a/b"/>
</dbReference>
<keyword evidence="4" id="KW-1185">Reference proteome</keyword>
<dbReference type="InterPro" id="IPR036102">
    <property type="entry name" value="OsmC/Ohrsf"/>
</dbReference>